<organism evidence="1 2">
    <name type="scientific">Lentinula aff. lateritia</name>
    <dbReference type="NCBI Taxonomy" id="2804960"/>
    <lineage>
        <taxon>Eukaryota</taxon>
        <taxon>Fungi</taxon>
        <taxon>Dikarya</taxon>
        <taxon>Basidiomycota</taxon>
        <taxon>Agaricomycotina</taxon>
        <taxon>Agaricomycetes</taxon>
        <taxon>Agaricomycetidae</taxon>
        <taxon>Agaricales</taxon>
        <taxon>Marasmiineae</taxon>
        <taxon>Omphalotaceae</taxon>
        <taxon>Lentinula</taxon>
    </lineage>
</organism>
<evidence type="ECO:0000313" key="2">
    <source>
        <dbReference type="Proteomes" id="UP001163835"/>
    </source>
</evidence>
<evidence type="ECO:0000313" key="1">
    <source>
        <dbReference type="EMBL" id="KAJ3803797.1"/>
    </source>
</evidence>
<name>A0ACC1TGN8_9AGAR</name>
<comment type="caution">
    <text evidence="1">The sequence shown here is derived from an EMBL/GenBank/DDBJ whole genome shotgun (WGS) entry which is preliminary data.</text>
</comment>
<dbReference type="Proteomes" id="UP001163835">
    <property type="component" value="Unassembled WGS sequence"/>
</dbReference>
<accession>A0ACC1TGN8</accession>
<gene>
    <name evidence="1" type="ORF">F5876DRAFT_84417</name>
</gene>
<reference evidence="1" key="1">
    <citation type="submission" date="2022-09" db="EMBL/GenBank/DDBJ databases">
        <title>A Global Phylogenomic Analysis of the Shiitake Genus Lentinula.</title>
        <authorList>
            <consortium name="DOE Joint Genome Institute"/>
            <person name="Sierra-Patev S."/>
            <person name="Min B."/>
            <person name="Naranjo-Ortiz M."/>
            <person name="Looney B."/>
            <person name="Konkel Z."/>
            <person name="Slot J.C."/>
            <person name="Sakamoto Y."/>
            <person name="Steenwyk J.L."/>
            <person name="Rokas A."/>
            <person name="Carro J."/>
            <person name="Camarero S."/>
            <person name="Ferreira P."/>
            <person name="Molpeceres G."/>
            <person name="Ruiz-Duenas F.J."/>
            <person name="Serrano A."/>
            <person name="Henrissat B."/>
            <person name="Drula E."/>
            <person name="Hughes K.W."/>
            <person name="Mata J.L."/>
            <person name="Ishikawa N.K."/>
            <person name="Vargas-Isla R."/>
            <person name="Ushijima S."/>
            <person name="Smith C.A."/>
            <person name="Ahrendt S."/>
            <person name="Andreopoulos W."/>
            <person name="He G."/>
            <person name="Labutti K."/>
            <person name="Lipzen A."/>
            <person name="Ng V."/>
            <person name="Riley R."/>
            <person name="Sandor L."/>
            <person name="Barry K."/>
            <person name="Martinez A.T."/>
            <person name="Xiao Y."/>
            <person name="Gibbons J.G."/>
            <person name="Terashima K."/>
            <person name="Grigoriev I.V."/>
            <person name="Hibbett D.S."/>
        </authorList>
    </citation>
    <scope>NUCLEOTIDE SEQUENCE</scope>
    <source>
        <strain evidence="1">TMI1499</strain>
    </source>
</reference>
<keyword evidence="2" id="KW-1185">Reference proteome</keyword>
<protein>
    <submittedName>
        <fullName evidence="1">Uncharacterized protein</fullName>
    </submittedName>
</protein>
<dbReference type="EMBL" id="MU796757">
    <property type="protein sequence ID" value="KAJ3803797.1"/>
    <property type="molecule type" value="Genomic_DNA"/>
</dbReference>
<sequence length="201" mass="22110">MSVADCEDGLYQLVLDHSRSPDDAPFLTVAQHAGYIAPFDDSLEPPLHRHMFALDAALPYYGAGRWENTVPALPSLHKLTWDWECLMVEYIHYLANMPLPGPPTMTDIAVGAGLDIPPTRSAIASPLPLFLPEQDLPDSPSPPPIPFHPPPLFGSVTPLVIDLTADNNDDLHESGYARSLRLYSDAEKMIMFSFKSSKAMS</sequence>
<proteinExistence type="predicted"/>